<name>A0A066WNN4_9FLAO</name>
<dbReference type="EMBL" id="JNCA01000014">
    <property type="protein sequence ID" value="KDN55441.1"/>
    <property type="molecule type" value="Genomic_DNA"/>
</dbReference>
<protein>
    <recommendedName>
        <fullName evidence="2">TonB C-terminal domain-containing protein</fullName>
    </recommendedName>
</protein>
<evidence type="ECO:0000313" key="4">
    <source>
        <dbReference type="Proteomes" id="UP000027064"/>
    </source>
</evidence>
<dbReference type="SUPFAM" id="SSF82185">
    <property type="entry name" value="Histone H3 K4-specific methyltransferase SET7/9 N-terminal domain"/>
    <property type="match status" value="1"/>
</dbReference>
<sequence length="316" mass="36124">MKTNLFITTFLLASSVLFAQNSRDKVFYLDSLHNIATEQNYQFTRIVEDYQSKKNVYAVSEYYKSGKISMSAVTKNKNNLQLEGLRIDYYENGNKKQEANYVNNKLSGKQYSWYENNGKKSEKETSFDAKNKITETKVLQFWNPEGNQTVIDGNGLMEETEGEFYEKGEIKDGEKQGTWEGKSLKRNYTFTEKYKNGKLISGVSTDASNNNYSYKELLEKPVPRKGFTDFYQHIGKNFKTPDVPGIKGKIQLTFVVDKDGTINDIKILKDLGYDTAKEATKALLTYGKWTPGKMRGIPTRVLYSLPISVNNGNQNN</sequence>
<dbReference type="OrthoDB" id="649093at2"/>
<dbReference type="eggNOG" id="COG2849">
    <property type="taxonomic scope" value="Bacteria"/>
</dbReference>
<dbReference type="Proteomes" id="UP000027064">
    <property type="component" value="Unassembled WGS sequence"/>
</dbReference>
<feature type="signal peptide" evidence="1">
    <location>
        <begin position="1"/>
        <end position="19"/>
    </location>
</feature>
<dbReference type="PATRIC" id="fig|1492738.3.peg.1558"/>
<dbReference type="InterPro" id="IPR037682">
    <property type="entry name" value="TonB_C"/>
</dbReference>
<dbReference type="Gene3D" id="2.20.110.10">
    <property type="entry name" value="Histone H3 K4-specific methyltransferase SET7/9 N-terminal domain"/>
    <property type="match status" value="1"/>
</dbReference>
<feature type="domain" description="TonB C-terminal" evidence="2">
    <location>
        <begin position="222"/>
        <end position="316"/>
    </location>
</feature>
<dbReference type="GO" id="GO:0055085">
    <property type="term" value="P:transmembrane transport"/>
    <property type="evidence" value="ECO:0007669"/>
    <property type="project" value="InterPro"/>
</dbReference>
<reference evidence="3 4" key="1">
    <citation type="submission" date="2014-05" db="EMBL/GenBank/DDBJ databases">
        <title>Genome Sequence of Flavobacterium sp. EM1321.</title>
        <authorList>
            <person name="Shin S.-K."/>
            <person name="Yi H."/>
        </authorList>
    </citation>
    <scope>NUCLEOTIDE SEQUENCE [LARGE SCALE GENOMIC DNA]</scope>
    <source>
        <strain evidence="3 4">EM1321</strain>
    </source>
</reference>
<evidence type="ECO:0000256" key="1">
    <source>
        <dbReference type="SAM" id="SignalP"/>
    </source>
</evidence>
<dbReference type="SUPFAM" id="SSF74653">
    <property type="entry name" value="TolA/TonB C-terminal domain"/>
    <property type="match status" value="1"/>
</dbReference>
<keyword evidence="1" id="KW-0732">Signal</keyword>
<evidence type="ECO:0000259" key="2">
    <source>
        <dbReference type="PROSITE" id="PS52015"/>
    </source>
</evidence>
<accession>A0A066WNN4</accession>
<comment type="caution">
    <text evidence="3">The sequence shown here is derived from an EMBL/GenBank/DDBJ whole genome shotgun (WGS) entry which is preliminary data.</text>
</comment>
<gene>
    <name evidence="3" type="ORF">FEM21_15680</name>
</gene>
<dbReference type="eggNOG" id="COG4219">
    <property type="taxonomic scope" value="Bacteria"/>
</dbReference>
<dbReference type="RefSeq" id="WP_035659320.1">
    <property type="nucleotide sequence ID" value="NZ_JNCA01000014.1"/>
</dbReference>
<dbReference type="PROSITE" id="PS52015">
    <property type="entry name" value="TONB_CTD"/>
    <property type="match status" value="1"/>
</dbReference>
<dbReference type="AlphaFoldDB" id="A0A066WNN4"/>
<dbReference type="Gene3D" id="3.30.1150.10">
    <property type="match status" value="1"/>
</dbReference>
<evidence type="ECO:0000313" key="3">
    <source>
        <dbReference type="EMBL" id="KDN55441.1"/>
    </source>
</evidence>
<feature type="chain" id="PRO_5001633099" description="TonB C-terminal domain-containing protein" evidence="1">
    <location>
        <begin position="20"/>
        <end position="316"/>
    </location>
</feature>
<organism evidence="3 4">
    <name type="scientific">Flavobacterium seoulense</name>
    <dbReference type="NCBI Taxonomy" id="1492738"/>
    <lineage>
        <taxon>Bacteria</taxon>
        <taxon>Pseudomonadati</taxon>
        <taxon>Bacteroidota</taxon>
        <taxon>Flavobacteriia</taxon>
        <taxon>Flavobacteriales</taxon>
        <taxon>Flavobacteriaceae</taxon>
        <taxon>Flavobacterium</taxon>
    </lineage>
</organism>
<proteinExistence type="predicted"/>
<keyword evidence="4" id="KW-1185">Reference proteome</keyword>
<dbReference type="Pfam" id="PF03544">
    <property type="entry name" value="TonB_C"/>
    <property type="match status" value="1"/>
</dbReference>
<dbReference type="STRING" id="1492738.FEM21_15680"/>